<dbReference type="Proteomes" id="UP000092461">
    <property type="component" value="Unassembled WGS sequence"/>
</dbReference>
<dbReference type="EMBL" id="AJWK01003962">
    <property type="status" value="NOT_ANNOTATED_CDS"/>
    <property type="molecule type" value="Genomic_DNA"/>
</dbReference>
<proteinExistence type="inferred from homology"/>
<evidence type="ECO:0000256" key="3">
    <source>
        <dbReference type="ARBA" id="ARBA00022448"/>
    </source>
</evidence>
<protein>
    <submittedName>
        <fullName evidence="5">Protein with signal anchor</fullName>
    </submittedName>
</protein>
<keyword evidence="7" id="KW-1185">Reference proteome</keyword>
<dbReference type="PANTHER" id="PTHR12875">
    <property type="entry name" value="GOLGI TO ER TRAFFIC PROTEIN 4 HOMOLOG"/>
    <property type="match status" value="1"/>
</dbReference>
<sequence length="317" mass="36175">MSEPKSVRGVSRIVKKLDGALEAQNYYEAHQIYRSIYYRYTAQKNYEELLEMLWKGVLYFIEFRQQTIVADLTSLIVDVLEKTTPRADHDEWIKKLGDILRDIGPIVEREALLTKIIKWSSSINTGGKLGHPMMHKILGQVMWFENNLEQAKHHFLLSKDGEELAQMLVQMSVRKAYRGEIDLIIAQAILQQLCLKEAPTAQKTFSTYTKLHPEISAEQPPFALPLLNFLAFLLKLAKSGKLESFKNLCDLYKRSTDRDPSYEKYLQKIGILYFGAPAPPARSNHGLFGDLVNQFFQGLEDEPSSSTNATSAVNDLD</sequence>
<accession>A0A1B0GH42</accession>
<dbReference type="VEuPathDB" id="VectorBase:LLOJ001017"/>
<reference evidence="6" key="3">
    <citation type="submission" date="2020-05" db="UniProtKB">
        <authorList>
            <consortium name="EnsemblMetazoa"/>
        </authorList>
    </citation>
    <scope>IDENTIFICATION</scope>
    <source>
        <strain evidence="6">Jacobina</strain>
    </source>
</reference>
<dbReference type="FunFam" id="1.25.40.10:FF:000060">
    <property type="entry name" value="Golgi to ER traffic protein 4 homolog"/>
    <property type="match status" value="1"/>
</dbReference>
<dbReference type="InterPro" id="IPR007317">
    <property type="entry name" value="GET4"/>
</dbReference>
<evidence type="ECO:0000256" key="1">
    <source>
        <dbReference type="ARBA" id="ARBA00004514"/>
    </source>
</evidence>
<keyword evidence="4" id="KW-0963">Cytoplasm</keyword>
<evidence type="ECO:0000256" key="2">
    <source>
        <dbReference type="ARBA" id="ARBA00005351"/>
    </source>
</evidence>
<dbReference type="OrthoDB" id="10252405at2759"/>
<dbReference type="RefSeq" id="XP_055696426.1">
    <property type="nucleotide sequence ID" value="XM_055840451.1"/>
</dbReference>
<dbReference type="InterPro" id="IPR011990">
    <property type="entry name" value="TPR-like_helical_dom_sf"/>
</dbReference>
<comment type="similarity">
    <text evidence="2">Belongs to the GET4 family.</text>
</comment>
<dbReference type="VEuPathDB" id="VectorBase:LLONM1_005428"/>
<evidence type="ECO:0000313" key="6">
    <source>
        <dbReference type="EnsemblMetazoa" id="LLOJ001017-PA"/>
    </source>
</evidence>
<dbReference type="AlphaFoldDB" id="A0A1B0GH42"/>
<keyword evidence="3" id="KW-0813">Transport</keyword>
<reference evidence="5" key="2">
    <citation type="journal article" date="2020" name="BMC">
        <title>Leishmania infection induces a limited differential gene expression in the sand fly midgut.</title>
        <authorList>
            <person name="Coutinho-Abreu I.V."/>
            <person name="Serafim T.D."/>
            <person name="Meneses C."/>
            <person name="Kamhawi S."/>
            <person name="Oliveira F."/>
            <person name="Valenzuela J.G."/>
        </authorList>
    </citation>
    <scope>NUCLEOTIDE SEQUENCE</scope>
    <source>
        <strain evidence="5">Jacobina</strain>
        <tissue evidence="5">Midgut</tissue>
    </source>
</reference>
<dbReference type="GO" id="GO:0045048">
    <property type="term" value="P:protein insertion into ER membrane"/>
    <property type="evidence" value="ECO:0007669"/>
    <property type="project" value="InterPro"/>
</dbReference>
<reference evidence="7" key="1">
    <citation type="submission" date="2012-05" db="EMBL/GenBank/DDBJ databases">
        <title>Whole Genome Assembly of Lutzomyia longipalpis.</title>
        <authorList>
            <person name="Richards S."/>
            <person name="Qu C."/>
            <person name="Dillon R."/>
            <person name="Worley K."/>
            <person name="Scherer S."/>
            <person name="Batterton M."/>
            <person name="Taylor A."/>
            <person name="Hawes A."/>
            <person name="Hernandez B."/>
            <person name="Kovar C."/>
            <person name="Mandapat C."/>
            <person name="Pham C."/>
            <person name="Qu C."/>
            <person name="Jing C."/>
            <person name="Bess C."/>
            <person name="Bandaranaike D."/>
            <person name="Ngo D."/>
            <person name="Ongeri F."/>
            <person name="Arias F."/>
            <person name="Lara F."/>
            <person name="Weissenberger G."/>
            <person name="Kamau G."/>
            <person name="Han H."/>
            <person name="Shen H."/>
            <person name="Dinh H."/>
            <person name="Khalil I."/>
            <person name="Jones J."/>
            <person name="Shafer J."/>
            <person name="Jayaseelan J."/>
            <person name="Quiroz J."/>
            <person name="Blankenburg K."/>
            <person name="Nguyen L."/>
            <person name="Jackson L."/>
            <person name="Francisco L."/>
            <person name="Tang L.-Y."/>
            <person name="Pu L.-L."/>
            <person name="Perales L."/>
            <person name="Lorensuhewa L."/>
            <person name="Munidasa M."/>
            <person name="Coyle M."/>
            <person name="Taylor M."/>
            <person name="Puazo M."/>
            <person name="Firestine M."/>
            <person name="Scheel M."/>
            <person name="Javaid M."/>
            <person name="Wang M."/>
            <person name="Li M."/>
            <person name="Tabassum N."/>
            <person name="Saada N."/>
            <person name="Osuji N."/>
            <person name="Aqrawi P."/>
            <person name="Fu Q."/>
            <person name="Thornton R."/>
            <person name="Raj R."/>
            <person name="Goodspeed R."/>
            <person name="Mata R."/>
            <person name="Najjar R."/>
            <person name="Gubbala S."/>
            <person name="Lee S."/>
            <person name="Denson S."/>
            <person name="Patil S."/>
            <person name="Macmil S."/>
            <person name="Qi S."/>
            <person name="Matskevitch T."/>
            <person name="Palculict T."/>
            <person name="Mathew T."/>
            <person name="Vee V."/>
            <person name="Velamala V."/>
            <person name="Korchina V."/>
            <person name="Cai W."/>
            <person name="Liu W."/>
            <person name="Dai W."/>
            <person name="Zou X."/>
            <person name="Zhu Y."/>
            <person name="Zhang Y."/>
            <person name="Wu Y.-Q."/>
            <person name="Xin Y."/>
            <person name="Nazarath L."/>
            <person name="Kovar C."/>
            <person name="Han Y."/>
            <person name="Muzny D."/>
            <person name="Gibbs R."/>
        </authorList>
    </citation>
    <scope>NUCLEOTIDE SEQUENCE [LARGE SCALE GENOMIC DNA]</scope>
    <source>
        <strain evidence="7">Jacobina</strain>
    </source>
</reference>
<dbReference type="Gene3D" id="1.25.40.10">
    <property type="entry name" value="Tetratricopeptide repeat domain"/>
    <property type="match status" value="1"/>
</dbReference>
<comment type="subcellular location">
    <subcellularLocation>
        <location evidence="1">Cytoplasm</location>
        <location evidence="1">Cytosol</location>
    </subcellularLocation>
</comment>
<evidence type="ECO:0000313" key="5">
    <source>
        <dbReference type="EMBL" id="MBC1176180.1"/>
    </source>
</evidence>
<dbReference type="EMBL" id="GITU01007477">
    <property type="protein sequence ID" value="MBC1176180.1"/>
    <property type="molecule type" value="Transcribed_RNA"/>
</dbReference>
<dbReference type="Pfam" id="PF04190">
    <property type="entry name" value="GET4"/>
    <property type="match status" value="1"/>
</dbReference>
<evidence type="ECO:0000313" key="7">
    <source>
        <dbReference type="Proteomes" id="UP000092461"/>
    </source>
</evidence>
<dbReference type="GO" id="GO:0071818">
    <property type="term" value="C:BAT3 complex"/>
    <property type="evidence" value="ECO:0007669"/>
    <property type="project" value="TreeGrafter"/>
</dbReference>
<evidence type="ECO:0000256" key="4">
    <source>
        <dbReference type="ARBA" id="ARBA00022490"/>
    </source>
</evidence>
<dbReference type="GeneID" id="129797667"/>
<organism evidence="6 7">
    <name type="scientific">Lutzomyia longipalpis</name>
    <name type="common">Sand fly</name>
    <dbReference type="NCBI Taxonomy" id="7200"/>
    <lineage>
        <taxon>Eukaryota</taxon>
        <taxon>Metazoa</taxon>
        <taxon>Ecdysozoa</taxon>
        <taxon>Arthropoda</taxon>
        <taxon>Hexapoda</taxon>
        <taxon>Insecta</taxon>
        <taxon>Pterygota</taxon>
        <taxon>Neoptera</taxon>
        <taxon>Endopterygota</taxon>
        <taxon>Diptera</taxon>
        <taxon>Nematocera</taxon>
        <taxon>Psychodoidea</taxon>
        <taxon>Psychodidae</taxon>
        <taxon>Lutzomyia</taxon>
        <taxon>Lutzomyia</taxon>
    </lineage>
</organism>
<dbReference type="PANTHER" id="PTHR12875:SF0">
    <property type="entry name" value="GOLGI TO ER TRAFFIC PROTEIN 4 HOMOLOG"/>
    <property type="match status" value="1"/>
</dbReference>
<name>A0A1B0GH42_LUTLO</name>
<dbReference type="EnsemblMetazoa" id="LLOJ001017-RA">
    <property type="protein sequence ID" value="LLOJ001017-PA"/>
    <property type="gene ID" value="LLOJ001017"/>
</dbReference>
<dbReference type="KEGG" id="lll:129797667"/>